<comment type="cofactor">
    <cofactor evidence="1 8">
        <name>Mg(2+)</name>
        <dbReference type="ChEBI" id="CHEBI:18420"/>
    </cofactor>
</comment>
<evidence type="ECO:0000259" key="9">
    <source>
        <dbReference type="Pfam" id="PF01850"/>
    </source>
</evidence>
<keyword evidence="8" id="KW-0800">Toxin</keyword>
<keyword evidence="4 8" id="KW-0479">Metal-binding</keyword>
<evidence type="ECO:0000256" key="1">
    <source>
        <dbReference type="ARBA" id="ARBA00001946"/>
    </source>
</evidence>
<dbReference type="Pfam" id="PF01850">
    <property type="entry name" value="PIN"/>
    <property type="match status" value="1"/>
</dbReference>
<reference evidence="11" key="1">
    <citation type="submission" date="2016-01" db="EMBL/GenBank/DDBJ databases">
        <title>WGS of SAMN04407783.</title>
        <authorList>
            <person name="Adams M."/>
            <person name="Sutton G."/>
            <person name="Nelson K."/>
            <person name="Thaden J."/>
            <person name="Fowler V."/>
            <person name="Mccorrison J."/>
            <person name="Sanka R."/>
            <person name="Brinkac L."/>
            <person name="Nierman W."/>
        </authorList>
    </citation>
    <scope>NUCLEOTIDE SEQUENCE [LARGE SCALE GENOMIC DNA]</scope>
    <source>
        <strain evidence="11">GN04363</strain>
    </source>
</reference>
<dbReference type="HAMAP" id="MF_00265">
    <property type="entry name" value="VapC_Nob1"/>
    <property type="match status" value="1"/>
</dbReference>
<evidence type="ECO:0000256" key="7">
    <source>
        <dbReference type="ARBA" id="ARBA00038093"/>
    </source>
</evidence>
<protein>
    <recommendedName>
        <fullName evidence="8">Ribonuclease VapC</fullName>
        <shortName evidence="8">RNase VapC</shortName>
        <ecNumber evidence="8">3.1.-.-</ecNumber>
    </recommendedName>
    <alternativeName>
        <fullName evidence="8">Toxin VapC</fullName>
    </alternativeName>
</protein>
<keyword evidence="11" id="KW-1185">Reference proteome</keyword>
<keyword evidence="5 8" id="KW-0378">Hydrolase</keyword>
<dbReference type="PANTHER" id="PTHR33653:SF1">
    <property type="entry name" value="RIBONUCLEASE VAPC2"/>
    <property type="match status" value="1"/>
</dbReference>
<keyword evidence="3 8" id="KW-0540">Nuclease</keyword>
<comment type="similarity">
    <text evidence="7 8">Belongs to the PINc/VapC protein family.</text>
</comment>
<dbReference type="InterPro" id="IPR050556">
    <property type="entry name" value="Type_II_TA_system_RNase"/>
</dbReference>
<dbReference type="Proteomes" id="UP000064715">
    <property type="component" value="Unassembled WGS sequence"/>
</dbReference>
<dbReference type="GO" id="GO:0004540">
    <property type="term" value="F:RNA nuclease activity"/>
    <property type="evidence" value="ECO:0007669"/>
    <property type="project" value="InterPro"/>
</dbReference>
<feature type="binding site" evidence="8">
    <location>
        <position position="96"/>
    </location>
    <ligand>
        <name>Mg(2+)</name>
        <dbReference type="ChEBI" id="CHEBI:18420"/>
    </ligand>
</feature>
<comment type="caution">
    <text evidence="10">The sequence shown here is derived from an EMBL/GenBank/DDBJ whole genome shotgun (WGS) entry which is preliminary data.</text>
</comment>
<gene>
    <name evidence="8" type="primary">vapC</name>
    <name evidence="10" type="ORF">AWI28_09590</name>
</gene>
<dbReference type="GO" id="GO:0000287">
    <property type="term" value="F:magnesium ion binding"/>
    <property type="evidence" value="ECO:0007669"/>
    <property type="project" value="UniProtKB-UniRule"/>
</dbReference>
<proteinExistence type="inferred from homology"/>
<evidence type="ECO:0000256" key="5">
    <source>
        <dbReference type="ARBA" id="ARBA00022801"/>
    </source>
</evidence>
<keyword evidence="6 8" id="KW-0460">Magnesium</keyword>
<feature type="domain" description="PIN" evidence="9">
    <location>
        <begin position="4"/>
        <end position="121"/>
    </location>
</feature>
<dbReference type="EMBL" id="LRCR01000003">
    <property type="protein sequence ID" value="KUQ85881.1"/>
    <property type="molecule type" value="Genomic_DNA"/>
</dbReference>
<dbReference type="AlphaFoldDB" id="A0A0X4EW15"/>
<dbReference type="InterPro" id="IPR029060">
    <property type="entry name" value="PIN-like_dom_sf"/>
</dbReference>
<keyword evidence="2 8" id="KW-1277">Toxin-antitoxin system</keyword>
<dbReference type="PANTHER" id="PTHR33653">
    <property type="entry name" value="RIBONUCLEASE VAPC2"/>
    <property type="match status" value="1"/>
</dbReference>
<dbReference type="RefSeq" id="WP_059310281.1">
    <property type="nucleotide sequence ID" value="NZ_LRCR01000003.1"/>
</dbReference>
<evidence type="ECO:0000313" key="11">
    <source>
        <dbReference type="Proteomes" id="UP000064715"/>
    </source>
</evidence>
<comment type="function">
    <text evidence="8">Toxic component of a toxin-antitoxin (TA) system. An RNase.</text>
</comment>
<dbReference type="GO" id="GO:0090729">
    <property type="term" value="F:toxin activity"/>
    <property type="evidence" value="ECO:0007669"/>
    <property type="project" value="UniProtKB-KW"/>
</dbReference>
<dbReference type="SUPFAM" id="SSF88723">
    <property type="entry name" value="PIN domain-like"/>
    <property type="match status" value="1"/>
</dbReference>
<dbReference type="CDD" id="cd18740">
    <property type="entry name" value="PIN_VapC4-5_FitB-like"/>
    <property type="match status" value="1"/>
</dbReference>
<feature type="binding site" evidence="8">
    <location>
        <position position="6"/>
    </location>
    <ligand>
        <name>Mg(2+)</name>
        <dbReference type="ChEBI" id="CHEBI:18420"/>
    </ligand>
</feature>
<dbReference type="EC" id="3.1.-.-" evidence="8"/>
<evidence type="ECO:0000256" key="6">
    <source>
        <dbReference type="ARBA" id="ARBA00022842"/>
    </source>
</evidence>
<accession>A0A0X4EW15</accession>
<evidence type="ECO:0000256" key="2">
    <source>
        <dbReference type="ARBA" id="ARBA00022649"/>
    </source>
</evidence>
<sequence length="132" mass="14641">MSHMLDTNIVSHLFKRHPAVISRMACLTPGEVCISSITEAELLYGADKKKSSRLKETIHEFLTTITICDWDSEAAATYGELRAAMEKRGKVMGDLDQMIAAHAISRGTTIVTNDHAFRMVQELAVEDWTTAS</sequence>
<evidence type="ECO:0000256" key="3">
    <source>
        <dbReference type="ARBA" id="ARBA00022722"/>
    </source>
</evidence>
<evidence type="ECO:0000256" key="4">
    <source>
        <dbReference type="ARBA" id="ARBA00022723"/>
    </source>
</evidence>
<name>A0A0X4EW15_9ENTR</name>
<dbReference type="InterPro" id="IPR002716">
    <property type="entry name" value="PIN_dom"/>
</dbReference>
<dbReference type="InterPro" id="IPR022907">
    <property type="entry name" value="VapC_family"/>
</dbReference>
<evidence type="ECO:0000256" key="8">
    <source>
        <dbReference type="HAMAP-Rule" id="MF_00265"/>
    </source>
</evidence>
<organism evidence="10 11">
    <name type="scientific">Enterobacter genomosp. O</name>
    <dbReference type="NCBI Taxonomy" id="2364150"/>
    <lineage>
        <taxon>Bacteria</taxon>
        <taxon>Pseudomonadati</taxon>
        <taxon>Pseudomonadota</taxon>
        <taxon>Gammaproteobacteria</taxon>
        <taxon>Enterobacterales</taxon>
        <taxon>Enterobacteriaceae</taxon>
        <taxon>Enterobacter</taxon>
        <taxon>Enterobacter cloacae complex</taxon>
        <taxon>Enterobacter cloacae complex clade O</taxon>
    </lineage>
</organism>
<dbReference type="OrthoDB" id="9796690at2"/>
<evidence type="ECO:0000313" key="10">
    <source>
        <dbReference type="EMBL" id="KUQ85881.1"/>
    </source>
</evidence>
<dbReference type="Gene3D" id="3.40.50.1010">
    <property type="entry name" value="5'-nuclease"/>
    <property type="match status" value="1"/>
</dbReference>
<dbReference type="GO" id="GO:0016787">
    <property type="term" value="F:hydrolase activity"/>
    <property type="evidence" value="ECO:0007669"/>
    <property type="project" value="UniProtKB-KW"/>
</dbReference>